<feature type="transmembrane region" description="Helical" evidence="2">
    <location>
        <begin position="352"/>
        <end position="380"/>
    </location>
</feature>
<dbReference type="EMBL" id="BAAANT010000060">
    <property type="protein sequence ID" value="GAA2157549.1"/>
    <property type="molecule type" value="Genomic_DNA"/>
</dbReference>
<feature type="region of interest" description="Disordered" evidence="1">
    <location>
        <begin position="400"/>
        <end position="423"/>
    </location>
</feature>
<protein>
    <recommendedName>
        <fullName evidence="3">DUF7847 domain-containing protein</fullName>
    </recommendedName>
</protein>
<feature type="transmembrane region" description="Helical" evidence="2">
    <location>
        <begin position="247"/>
        <end position="278"/>
    </location>
</feature>
<evidence type="ECO:0000313" key="4">
    <source>
        <dbReference type="EMBL" id="GAA2157549.1"/>
    </source>
</evidence>
<keyword evidence="2" id="KW-0472">Membrane</keyword>
<evidence type="ECO:0000256" key="2">
    <source>
        <dbReference type="SAM" id="Phobius"/>
    </source>
</evidence>
<feature type="transmembrane region" description="Helical" evidence="2">
    <location>
        <begin position="168"/>
        <end position="192"/>
    </location>
</feature>
<comment type="caution">
    <text evidence="4">The sequence shown here is derived from an EMBL/GenBank/DDBJ whole genome shotgun (WGS) entry which is preliminary data.</text>
</comment>
<feature type="compositionally biased region" description="Low complexity" evidence="1">
    <location>
        <begin position="410"/>
        <end position="423"/>
    </location>
</feature>
<feature type="transmembrane region" description="Helical" evidence="2">
    <location>
        <begin position="212"/>
        <end position="235"/>
    </location>
</feature>
<feature type="compositionally biased region" description="Low complexity" evidence="1">
    <location>
        <begin position="79"/>
        <end position="93"/>
    </location>
</feature>
<feature type="compositionally biased region" description="Low complexity" evidence="1">
    <location>
        <begin position="30"/>
        <end position="47"/>
    </location>
</feature>
<dbReference type="RefSeq" id="WP_344469335.1">
    <property type="nucleotide sequence ID" value="NZ_BAAANT010000060.1"/>
</dbReference>
<accession>A0ABP5LZV7</accession>
<reference evidence="5" key="1">
    <citation type="journal article" date="2019" name="Int. J. Syst. Evol. Microbiol.">
        <title>The Global Catalogue of Microorganisms (GCM) 10K type strain sequencing project: providing services to taxonomists for standard genome sequencing and annotation.</title>
        <authorList>
            <consortium name="The Broad Institute Genomics Platform"/>
            <consortium name="The Broad Institute Genome Sequencing Center for Infectious Disease"/>
            <person name="Wu L."/>
            <person name="Ma J."/>
        </authorList>
    </citation>
    <scope>NUCLEOTIDE SEQUENCE [LARGE SCALE GENOMIC DNA]</scope>
    <source>
        <strain evidence="5">JCM 14560</strain>
    </source>
</reference>
<proteinExistence type="predicted"/>
<evidence type="ECO:0000313" key="5">
    <source>
        <dbReference type="Proteomes" id="UP001422759"/>
    </source>
</evidence>
<dbReference type="InterPro" id="IPR057169">
    <property type="entry name" value="DUF7847"/>
</dbReference>
<name>A0ABP5LZV7_9ACTN</name>
<feature type="region of interest" description="Disordered" evidence="1">
    <location>
        <begin position="1"/>
        <end position="63"/>
    </location>
</feature>
<keyword evidence="5" id="KW-1185">Reference proteome</keyword>
<organism evidence="4 5">
    <name type="scientific">Kitasatospora kazusensis</name>
    <dbReference type="NCBI Taxonomy" id="407974"/>
    <lineage>
        <taxon>Bacteria</taxon>
        <taxon>Bacillati</taxon>
        <taxon>Actinomycetota</taxon>
        <taxon>Actinomycetes</taxon>
        <taxon>Kitasatosporales</taxon>
        <taxon>Streptomycetaceae</taxon>
        <taxon>Kitasatospora</taxon>
    </lineage>
</organism>
<feature type="region of interest" description="Disordered" evidence="1">
    <location>
        <begin position="79"/>
        <end position="102"/>
    </location>
</feature>
<keyword evidence="2" id="KW-1133">Transmembrane helix</keyword>
<dbReference type="Pfam" id="PF25231">
    <property type="entry name" value="DUF7847"/>
    <property type="match status" value="1"/>
</dbReference>
<gene>
    <name evidence="4" type="ORF">GCM10009760_59830</name>
</gene>
<dbReference type="Proteomes" id="UP001422759">
    <property type="component" value="Unassembled WGS sequence"/>
</dbReference>
<keyword evidence="2" id="KW-0812">Transmembrane</keyword>
<evidence type="ECO:0000259" key="3">
    <source>
        <dbReference type="Pfam" id="PF25231"/>
    </source>
</evidence>
<feature type="transmembrane region" description="Helical" evidence="2">
    <location>
        <begin position="299"/>
        <end position="332"/>
    </location>
</feature>
<feature type="domain" description="DUF7847" evidence="3">
    <location>
        <begin position="174"/>
        <end position="366"/>
    </location>
</feature>
<sequence>MTDAPGWTSPGSPEPADEAAAGPSAPPSPDAAAPDAAQDAAPQAAPQDVPPPHHPGWGTPGPYSGAPYGGPAYGAAAYPGQQPYPHPGQFHPGWGAPPSPKPGVIPLRPLGVGEILDGAVSTVRKHWRTALGLSFGVAVVEQAITALGELWQFEQPQAVLPLVIRLSAIPVSILLGIIAAGLLTMVVSKAVVGENTTIGAAWRTARPRLPKLVGLTGLMLLITVGILLLSALPLIGAALADTGNPGLLLLLCLPVLAGGVVAVWINVQLSFAAPVLMLEKQGVIASLSRSRRLVKGSWWRIFGITLLGQFLMFVVAAIIATPFSLIGVALAVGGSTGDSPLGGLGGGTAPAVVLLTSIGGVIAATLTIPVQAGIGVLLYVDQRIRREALDIELSRAAGLPEQNNPGWTGSGPVVPGQSGPQGI</sequence>
<evidence type="ECO:0000256" key="1">
    <source>
        <dbReference type="SAM" id="MobiDB-lite"/>
    </source>
</evidence>